<dbReference type="Pfam" id="PF20154">
    <property type="entry name" value="LNT_N"/>
    <property type="match status" value="1"/>
</dbReference>
<dbReference type="Proteomes" id="UP000295510">
    <property type="component" value="Unassembled WGS sequence"/>
</dbReference>
<feature type="transmembrane region" description="Helical" evidence="9">
    <location>
        <begin position="162"/>
        <end position="185"/>
    </location>
</feature>
<evidence type="ECO:0000256" key="8">
    <source>
        <dbReference type="ARBA" id="ARBA00023315"/>
    </source>
</evidence>
<reference evidence="12 13" key="1">
    <citation type="submission" date="2019-03" db="EMBL/GenBank/DDBJ databases">
        <title>Genomic Encyclopedia of Type Strains, Phase IV (KMG-IV): sequencing the most valuable type-strain genomes for metagenomic binning, comparative biology and taxonomic classification.</title>
        <authorList>
            <person name="Goeker M."/>
        </authorList>
    </citation>
    <scope>NUCLEOTIDE SEQUENCE [LARGE SCALE GENOMIC DNA]</scope>
    <source>
        <strain evidence="12 13">DSM 19605</strain>
    </source>
</reference>
<dbReference type="CDD" id="cd07571">
    <property type="entry name" value="ALP_N-acyl_transferase"/>
    <property type="match status" value="1"/>
</dbReference>
<feature type="signal peptide" evidence="10">
    <location>
        <begin position="1"/>
        <end position="17"/>
    </location>
</feature>
<dbReference type="PANTHER" id="PTHR38686:SF1">
    <property type="entry name" value="APOLIPOPROTEIN N-ACYLTRANSFERASE"/>
    <property type="match status" value="1"/>
</dbReference>
<feature type="domain" description="CN hydrolase" evidence="11">
    <location>
        <begin position="251"/>
        <end position="499"/>
    </location>
</feature>
<keyword evidence="6 9" id="KW-1133">Transmembrane helix</keyword>
<keyword evidence="8 9" id="KW-0012">Acyltransferase</keyword>
<evidence type="ECO:0000256" key="6">
    <source>
        <dbReference type="ARBA" id="ARBA00022989"/>
    </source>
</evidence>
<feature type="transmembrane region" description="Helical" evidence="9">
    <location>
        <begin position="58"/>
        <end position="78"/>
    </location>
</feature>
<dbReference type="EMBL" id="SNYL01000011">
    <property type="protein sequence ID" value="TDQ41756.1"/>
    <property type="molecule type" value="Genomic_DNA"/>
</dbReference>
<keyword evidence="4 9" id="KW-0808">Transferase</keyword>
<dbReference type="RefSeq" id="WP_133598108.1">
    <property type="nucleotide sequence ID" value="NZ_SNYL01000011.1"/>
</dbReference>
<comment type="caution">
    <text evidence="12">The sequence shown here is derived from an EMBL/GenBank/DDBJ whole genome shotgun (WGS) entry which is preliminary data.</text>
</comment>
<feature type="transmembrane region" description="Helical" evidence="9">
    <location>
        <begin position="33"/>
        <end position="51"/>
    </location>
</feature>
<keyword evidence="12" id="KW-0449">Lipoprotein</keyword>
<dbReference type="OrthoDB" id="9804277at2"/>
<protein>
    <recommendedName>
        <fullName evidence="9">Apolipoprotein N-acyltransferase</fullName>
        <shortName evidence="9">ALP N-acyltransferase</shortName>
        <ecNumber evidence="9">2.3.1.269</ecNumber>
    </recommendedName>
</protein>
<evidence type="ECO:0000256" key="10">
    <source>
        <dbReference type="SAM" id="SignalP"/>
    </source>
</evidence>
<dbReference type="PANTHER" id="PTHR38686">
    <property type="entry name" value="APOLIPOPROTEIN N-ACYLTRANSFERASE"/>
    <property type="match status" value="1"/>
</dbReference>
<feature type="transmembrane region" description="Helical" evidence="9">
    <location>
        <begin position="124"/>
        <end position="142"/>
    </location>
</feature>
<evidence type="ECO:0000256" key="3">
    <source>
        <dbReference type="ARBA" id="ARBA00022475"/>
    </source>
</evidence>
<dbReference type="HAMAP" id="MF_01148">
    <property type="entry name" value="Lnt"/>
    <property type="match status" value="1"/>
</dbReference>
<evidence type="ECO:0000256" key="4">
    <source>
        <dbReference type="ARBA" id="ARBA00022679"/>
    </source>
</evidence>
<evidence type="ECO:0000256" key="7">
    <source>
        <dbReference type="ARBA" id="ARBA00023136"/>
    </source>
</evidence>
<evidence type="ECO:0000256" key="5">
    <source>
        <dbReference type="ARBA" id="ARBA00022692"/>
    </source>
</evidence>
<dbReference type="NCBIfam" id="TIGR00546">
    <property type="entry name" value="lnt"/>
    <property type="match status" value="1"/>
</dbReference>
<evidence type="ECO:0000313" key="13">
    <source>
        <dbReference type="Proteomes" id="UP000295510"/>
    </source>
</evidence>
<feature type="chain" id="PRO_5020883274" description="Apolipoprotein N-acyltransferase" evidence="10">
    <location>
        <begin position="18"/>
        <end position="533"/>
    </location>
</feature>
<comment type="subcellular location">
    <subcellularLocation>
        <location evidence="1 9">Cell membrane</location>
        <topology evidence="1 9">Multi-pass membrane protein</topology>
    </subcellularLocation>
</comment>
<dbReference type="AlphaFoldDB" id="A0A4R6U7J9"/>
<keyword evidence="3 9" id="KW-1003">Cell membrane</keyword>
<evidence type="ECO:0000259" key="11">
    <source>
        <dbReference type="PROSITE" id="PS50263"/>
    </source>
</evidence>
<feature type="transmembrane region" description="Helical" evidence="9">
    <location>
        <begin position="206"/>
        <end position="225"/>
    </location>
</feature>
<dbReference type="Gene3D" id="3.60.110.10">
    <property type="entry name" value="Carbon-nitrogen hydrolase"/>
    <property type="match status" value="1"/>
</dbReference>
<sequence length="533" mass="57851">MPGRWAWALLAAGVAHAAALAWPLPGPVAGQPLPWLQWLALCVLAAGVRRAPSRAAAFWRGWGFATAWLAATFWWLFISMHVYGGLAAPLAALAVLALAAFLGLYTAGMAALLWRWRRSGPWRYALVFAAGWTLAEWARGTWLTGFPWGAAGYALVDAYAAWAPWVGVYGMGALSAGLAAGLVAWGLGRLGREATSPQGRLVGAAWGARIAAGVVVLALGPVLWWPSGGVWLAERLPAWTAPAGDMPVALLQGNIPQDEKFTPGVGVPLALDWYETQVAEALRQLDARGGGLVVAPETAIPLLPQDMDPAWWARWLARIADSRSAVLLGLPLGSWTEGYTNSVAGWAASREMYRYDKHHLVPFGEFVPPLFRWFVAMMDIPLGDFRRGPLGQPPFEWNGQRIAPNVCYEDLFGEELAVAFHDASGAPTVLVNVSNIAWFGDTVAIDQHRHISRLRALELQRPMLRATNTGATVVIDHLGRVQAELPRLTRGRLEATVQGRQGLTPYARWAGRWGQWPLVGLALLVLVGARRPR</sequence>
<evidence type="ECO:0000256" key="1">
    <source>
        <dbReference type="ARBA" id="ARBA00004651"/>
    </source>
</evidence>
<dbReference type="EC" id="2.3.1.269" evidence="9"/>
<comment type="similarity">
    <text evidence="2 9">Belongs to the CN hydrolase family. Apolipoprotein N-acyltransferase subfamily.</text>
</comment>
<dbReference type="PROSITE" id="PS50263">
    <property type="entry name" value="CN_HYDROLASE"/>
    <property type="match status" value="1"/>
</dbReference>
<accession>A0A4R6U7J9</accession>
<dbReference type="InterPro" id="IPR036526">
    <property type="entry name" value="C-N_Hydrolase_sf"/>
</dbReference>
<comment type="function">
    <text evidence="9">Catalyzes the phospholipid dependent N-acylation of the N-terminal cysteine of apolipoprotein, the last step in lipoprotein maturation.</text>
</comment>
<dbReference type="InterPro" id="IPR004563">
    <property type="entry name" value="Apolipo_AcylTrfase"/>
</dbReference>
<proteinExistence type="inferred from homology"/>
<dbReference type="SUPFAM" id="SSF56317">
    <property type="entry name" value="Carbon-nitrogen hydrolase"/>
    <property type="match status" value="1"/>
</dbReference>
<evidence type="ECO:0000256" key="9">
    <source>
        <dbReference type="HAMAP-Rule" id="MF_01148"/>
    </source>
</evidence>
<dbReference type="InterPro" id="IPR003010">
    <property type="entry name" value="C-N_Hydrolase"/>
</dbReference>
<keyword evidence="5 9" id="KW-0812">Transmembrane</keyword>
<name>A0A4R6U7J9_9BURK</name>
<keyword evidence="7 9" id="KW-0472">Membrane</keyword>
<dbReference type="UniPathway" id="UPA00666"/>
<dbReference type="GO" id="GO:0005886">
    <property type="term" value="C:plasma membrane"/>
    <property type="evidence" value="ECO:0007669"/>
    <property type="project" value="UniProtKB-SubCell"/>
</dbReference>
<dbReference type="InterPro" id="IPR045378">
    <property type="entry name" value="LNT_N"/>
</dbReference>
<organism evidence="12 13">
    <name type="scientific">Tepidicella xavieri</name>
    <dbReference type="NCBI Taxonomy" id="360241"/>
    <lineage>
        <taxon>Bacteria</taxon>
        <taxon>Pseudomonadati</taxon>
        <taxon>Pseudomonadota</taxon>
        <taxon>Betaproteobacteria</taxon>
        <taxon>Burkholderiales</taxon>
        <taxon>Tepidicella</taxon>
    </lineage>
</organism>
<gene>
    <name evidence="9" type="primary">lnt</name>
    <name evidence="12" type="ORF">DFR43_11110</name>
</gene>
<keyword evidence="13" id="KW-1185">Reference proteome</keyword>
<evidence type="ECO:0000313" key="12">
    <source>
        <dbReference type="EMBL" id="TDQ41756.1"/>
    </source>
</evidence>
<evidence type="ECO:0000256" key="2">
    <source>
        <dbReference type="ARBA" id="ARBA00010065"/>
    </source>
</evidence>
<comment type="catalytic activity">
    <reaction evidence="9">
        <text>N-terminal S-1,2-diacyl-sn-glyceryl-L-cysteinyl-[lipoprotein] + a glycerophospholipid = N-acyl-S-1,2-diacyl-sn-glyceryl-L-cysteinyl-[lipoprotein] + a 2-acyl-sn-glycero-3-phospholipid + H(+)</text>
        <dbReference type="Rhea" id="RHEA:48228"/>
        <dbReference type="Rhea" id="RHEA-COMP:14681"/>
        <dbReference type="Rhea" id="RHEA-COMP:14684"/>
        <dbReference type="ChEBI" id="CHEBI:15378"/>
        <dbReference type="ChEBI" id="CHEBI:136912"/>
        <dbReference type="ChEBI" id="CHEBI:140656"/>
        <dbReference type="ChEBI" id="CHEBI:140657"/>
        <dbReference type="ChEBI" id="CHEBI:140660"/>
        <dbReference type="EC" id="2.3.1.269"/>
    </reaction>
</comment>
<dbReference type="Pfam" id="PF00795">
    <property type="entry name" value="CN_hydrolase"/>
    <property type="match status" value="1"/>
</dbReference>
<dbReference type="GO" id="GO:0016410">
    <property type="term" value="F:N-acyltransferase activity"/>
    <property type="evidence" value="ECO:0007669"/>
    <property type="project" value="UniProtKB-UniRule"/>
</dbReference>
<keyword evidence="10" id="KW-0732">Signal</keyword>
<feature type="transmembrane region" description="Helical" evidence="9">
    <location>
        <begin position="90"/>
        <end position="112"/>
    </location>
</feature>
<dbReference type="GO" id="GO:0042158">
    <property type="term" value="P:lipoprotein biosynthetic process"/>
    <property type="evidence" value="ECO:0007669"/>
    <property type="project" value="UniProtKB-UniRule"/>
</dbReference>
<comment type="pathway">
    <text evidence="9">Protein modification; lipoprotein biosynthesis (N-acyl transfer).</text>
</comment>